<reference evidence="2" key="1">
    <citation type="journal article" date="2023" name="Mol. Phylogenet. Evol.">
        <title>Genome-scale phylogeny and comparative genomics of the fungal order Sordariales.</title>
        <authorList>
            <person name="Hensen N."/>
            <person name="Bonometti L."/>
            <person name="Westerberg I."/>
            <person name="Brannstrom I.O."/>
            <person name="Guillou S."/>
            <person name="Cros-Aarteil S."/>
            <person name="Calhoun S."/>
            <person name="Haridas S."/>
            <person name="Kuo A."/>
            <person name="Mondo S."/>
            <person name="Pangilinan J."/>
            <person name="Riley R."/>
            <person name="LaButti K."/>
            <person name="Andreopoulos B."/>
            <person name="Lipzen A."/>
            <person name="Chen C."/>
            <person name="Yan M."/>
            <person name="Daum C."/>
            <person name="Ng V."/>
            <person name="Clum A."/>
            <person name="Steindorff A."/>
            <person name="Ohm R.A."/>
            <person name="Martin F."/>
            <person name="Silar P."/>
            <person name="Natvig D.O."/>
            <person name="Lalanne C."/>
            <person name="Gautier V."/>
            <person name="Ament-Velasquez S.L."/>
            <person name="Kruys A."/>
            <person name="Hutchinson M.I."/>
            <person name="Powell A.J."/>
            <person name="Barry K."/>
            <person name="Miller A.N."/>
            <person name="Grigoriev I.V."/>
            <person name="Debuchy R."/>
            <person name="Gladieux P."/>
            <person name="Hiltunen Thoren M."/>
            <person name="Johannesson H."/>
        </authorList>
    </citation>
    <scope>NUCLEOTIDE SEQUENCE</scope>
    <source>
        <strain evidence="2">CBS 123565</strain>
    </source>
</reference>
<dbReference type="AlphaFoldDB" id="A0AAN6UDF7"/>
<dbReference type="EMBL" id="MU853429">
    <property type="protein sequence ID" value="KAK4130998.1"/>
    <property type="molecule type" value="Genomic_DNA"/>
</dbReference>
<feature type="region of interest" description="Disordered" evidence="1">
    <location>
        <begin position="1"/>
        <end position="68"/>
    </location>
</feature>
<organism evidence="2 3">
    <name type="scientific">Trichocladium antarcticum</name>
    <dbReference type="NCBI Taxonomy" id="1450529"/>
    <lineage>
        <taxon>Eukaryota</taxon>
        <taxon>Fungi</taxon>
        <taxon>Dikarya</taxon>
        <taxon>Ascomycota</taxon>
        <taxon>Pezizomycotina</taxon>
        <taxon>Sordariomycetes</taxon>
        <taxon>Sordariomycetidae</taxon>
        <taxon>Sordariales</taxon>
        <taxon>Chaetomiaceae</taxon>
        <taxon>Trichocladium</taxon>
    </lineage>
</organism>
<evidence type="ECO:0000313" key="3">
    <source>
        <dbReference type="Proteomes" id="UP001304895"/>
    </source>
</evidence>
<accession>A0AAN6UDF7</accession>
<comment type="caution">
    <text evidence="2">The sequence shown here is derived from an EMBL/GenBank/DDBJ whole genome shotgun (WGS) entry which is preliminary data.</text>
</comment>
<reference evidence="2" key="2">
    <citation type="submission" date="2023-05" db="EMBL/GenBank/DDBJ databases">
        <authorList>
            <consortium name="Lawrence Berkeley National Laboratory"/>
            <person name="Steindorff A."/>
            <person name="Hensen N."/>
            <person name="Bonometti L."/>
            <person name="Westerberg I."/>
            <person name="Brannstrom I.O."/>
            <person name="Guillou S."/>
            <person name="Cros-Aarteil S."/>
            <person name="Calhoun S."/>
            <person name="Haridas S."/>
            <person name="Kuo A."/>
            <person name="Mondo S."/>
            <person name="Pangilinan J."/>
            <person name="Riley R."/>
            <person name="Labutti K."/>
            <person name="Andreopoulos B."/>
            <person name="Lipzen A."/>
            <person name="Chen C."/>
            <person name="Yanf M."/>
            <person name="Daum C."/>
            <person name="Ng V."/>
            <person name="Clum A."/>
            <person name="Ohm R."/>
            <person name="Martin F."/>
            <person name="Silar P."/>
            <person name="Natvig D."/>
            <person name="Lalanne C."/>
            <person name="Gautier V."/>
            <person name="Ament-Velasquez S.L."/>
            <person name="Kruys A."/>
            <person name="Hutchinson M.I."/>
            <person name="Powell A.J."/>
            <person name="Barry K."/>
            <person name="Miller A.N."/>
            <person name="Grigoriev I.V."/>
            <person name="Debuchy R."/>
            <person name="Gladieux P."/>
            <person name="Thoren M.H."/>
            <person name="Johannesson H."/>
        </authorList>
    </citation>
    <scope>NUCLEOTIDE SEQUENCE</scope>
    <source>
        <strain evidence="2">CBS 123565</strain>
    </source>
</reference>
<evidence type="ECO:0000313" key="2">
    <source>
        <dbReference type="EMBL" id="KAK4130998.1"/>
    </source>
</evidence>
<name>A0AAN6UDF7_9PEZI</name>
<protein>
    <submittedName>
        <fullName evidence="2">Uncharacterized protein</fullName>
    </submittedName>
</protein>
<proteinExistence type="predicted"/>
<sequence length="68" mass="7310">MAQRYQAHTSASASPMPERRSPLLQKPTPTAASSRLPTTPAPELVRRETGAVPVSGDNRHSANSETEK</sequence>
<feature type="compositionally biased region" description="Polar residues" evidence="1">
    <location>
        <begin position="27"/>
        <end position="37"/>
    </location>
</feature>
<gene>
    <name evidence="2" type="ORF">BT67DRAFT_445147</name>
</gene>
<evidence type="ECO:0000256" key="1">
    <source>
        <dbReference type="SAM" id="MobiDB-lite"/>
    </source>
</evidence>
<feature type="compositionally biased region" description="Basic and acidic residues" evidence="1">
    <location>
        <begin position="57"/>
        <end position="68"/>
    </location>
</feature>
<feature type="compositionally biased region" description="Polar residues" evidence="1">
    <location>
        <begin position="1"/>
        <end position="13"/>
    </location>
</feature>
<dbReference type="Proteomes" id="UP001304895">
    <property type="component" value="Unassembled WGS sequence"/>
</dbReference>
<keyword evidence="3" id="KW-1185">Reference proteome</keyword>